<dbReference type="SUPFAM" id="SSF46938">
    <property type="entry name" value="CRAL/TRIO N-terminal domain"/>
    <property type="match status" value="1"/>
</dbReference>
<dbReference type="SMART" id="SM00516">
    <property type="entry name" value="SEC14"/>
    <property type="match status" value="1"/>
</dbReference>
<dbReference type="InterPro" id="IPR001251">
    <property type="entry name" value="CRAL-TRIO_dom"/>
</dbReference>
<organism evidence="2 3">
    <name type="scientific">Desmophyllum pertusum</name>
    <dbReference type="NCBI Taxonomy" id="174260"/>
    <lineage>
        <taxon>Eukaryota</taxon>
        <taxon>Metazoa</taxon>
        <taxon>Cnidaria</taxon>
        <taxon>Anthozoa</taxon>
        <taxon>Hexacorallia</taxon>
        <taxon>Scleractinia</taxon>
        <taxon>Caryophylliina</taxon>
        <taxon>Caryophylliidae</taxon>
        <taxon>Desmophyllum</taxon>
    </lineage>
</organism>
<dbReference type="SUPFAM" id="SSF52087">
    <property type="entry name" value="CRAL/TRIO domain"/>
    <property type="match status" value="1"/>
</dbReference>
<protein>
    <submittedName>
        <fullName evidence="2">Clavesin-1</fullName>
    </submittedName>
</protein>
<evidence type="ECO:0000313" key="2">
    <source>
        <dbReference type="EMBL" id="KAJ7361753.1"/>
    </source>
</evidence>
<dbReference type="GO" id="GO:0016020">
    <property type="term" value="C:membrane"/>
    <property type="evidence" value="ECO:0007669"/>
    <property type="project" value="TreeGrafter"/>
</dbReference>
<dbReference type="SMART" id="SM01100">
    <property type="entry name" value="CRAL_TRIO_N"/>
    <property type="match status" value="1"/>
</dbReference>
<sequence>MDHPHNCQTAVKQFTLRRAGIQEDTEDSFDLTEPPQNRHEEKIKELRSRIHQNENNNFLDLGRSDDAFLMIFLRARRYNVEESFQLLSNYIEFRSKNAAIFENLSAWQLHHVIEDGFPCVLPYSDQNGAQMIIIFAGSWDTDTYGTEEILKAFILSMERLIENDEAQLNGIVIIADFSGWTASHASRLSLSFVRQVFSMFQDHYPARFVGFHFVNEPWYVKAALTLLKPFIHEKIWKRIHVHGNNMATLHDHCHQDFLPAEFGGNKSAVNREYWARVLLDSDRTNGGHVYGENH</sequence>
<evidence type="ECO:0000313" key="3">
    <source>
        <dbReference type="Proteomes" id="UP001163046"/>
    </source>
</evidence>
<proteinExistence type="predicted"/>
<dbReference type="EMBL" id="MU827308">
    <property type="protein sequence ID" value="KAJ7361753.1"/>
    <property type="molecule type" value="Genomic_DNA"/>
</dbReference>
<accession>A0A9W9YPN5</accession>
<reference evidence="2" key="1">
    <citation type="submission" date="2023-01" db="EMBL/GenBank/DDBJ databases">
        <title>Genome assembly of the deep-sea coral Lophelia pertusa.</title>
        <authorList>
            <person name="Herrera S."/>
            <person name="Cordes E."/>
        </authorList>
    </citation>
    <scope>NUCLEOTIDE SEQUENCE</scope>
    <source>
        <strain evidence="2">USNM1676648</strain>
        <tissue evidence="2">Polyp</tissue>
    </source>
</reference>
<dbReference type="InterPro" id="IPR036273">
    <property type="entry name" value="CRAL/TRIO_N_dom_sf"/>
</dbReference>
<dbReference type="InterPro" id="IPR036865">
    <property type="entry name" value="CRAL-TRIO_dom_sf"/>
</dbReference>
<keyword evidence="3" id="KW-1185">Reference proteome</keyword>
<dbReference type="AlphaFoldDB" id="A0A9W9YPN5"/>
<dbReference type="Gene3D" id="1.10.8.20">
    <property type="entry name" value="N-terminal domain of phosphatidylinositol transfer protein sec14p"/>
    <property type="match status" value="1"/>
</dbReference>
<dbReference type="GO" id="GO:1902936">
    <property type="term" value="F:phosphatidylinositol bisphosphate binding"/>
    <property type="evidence" value="ECO:0007669"/>
    <property type="project" value="TreeGrafter"/>
</dbReference>
<feature type="domain" description="CRAL-TRIO" evidence="1">
    <location>
        <begin position="120"/>
        <end position="270"/>
    </location>
</feature>
<dbReference type="InterPro" id="IPR011074">
    <property type="entry name" value="CRAL/TRIO_N_dom"/>
</dbReference>
<comment type="caution">
    <text evidence="2">The sequence shown here is derived from an EMBL/GenBank/DDBJ whole genome shotgun (WGS) entry which is preliminary data.</text>
</comment>
<dbReference type="PANTHER" id="PTHR10174:SF208">
    <property type="entry name" value="CRAL-TRIO DOMAIN-CONTAINING PROTEIN DDB_G0278031"/>
    <property type="match status" value="1"/>
</dbReference>
<dbReference type="CDD" id="cd00170">
    <property type="entry name" value="SEC14"/>
    <property type="match status" value="1"/>
</dbReference>
<name>A0A9W9YPN5_9CNID</name>
<dbReference type="Proteomes" id="UP001163046">
    <property type="component" value="Unassembled WGS sequence"/>
</dbReference>
<dbReference type="Gene3D" id="1.20.5.1200">
    <property type="entry name" value="Alpha-tocopherol transfer"/>
    <property type="match status" value="1"/>
</dbReference>
<dbReference type="Pfam" id="PF00650">
    <property type="entry name" value="CRAL_TRIO"/>
    <property type="match status" value="1"/>
</dbReference>
<dbReference type="OrthoDB" id="7837562at2759"/>
<dbReference type="Gene3D" id="3.40.525.10">
    <property type="entry name" value="CRAL-TRIO lipid binding domain"/>
    <property type="match status" value="1"/>
</dbReference>
<evidence type="ECO:0000259" key="1">
    <source>
        <dbReference type="PROSITE" id="PS50191"/>
    </source>
</evidence>
<dbReference type="PROSITE" id="PS50191">
    <property type="entry name" value="CRAL_TRIO"/>
    <property type="match status" value="1"/>
</dbReference>
<gene>
    <name evidence="2" type="primary">CLVS1</name>
    <name evidence="2" type="ORF">OS493_014393</name>
</gene>
<dbReference type="PANTHER" id="PTHR10174">
    <property type="entry name" value="ALPHA-TOCOPHEROL TRANSFER PROTEIN-RELATED"/>
    <property type="match status" value="1"/>
</dbReference>
<dbReference type="PRINTS" id="PR00180">
    <property type="entry name" value="CRETINALDHBP"/>
</dbReference>